<gene>
    <name evidence="11" type="ORF">HID58_036589</name>
</gene>
<keyword evidence="4" id="KW-0547">Nucleotide-binding</keyword>
<dbReference type="Gene3D" id="3.80.10.10">
    <property type="entry name" value="Ribonuclease Inhibitor"/>
    <property type="match status" value="3"/>
</dbReference>
<evidence type="ECO:0000259" key="9">
    <source>
        <dbReference type="Pfam" id="PF23559"/>
    </source>
</evidence>
<dbReference type="SUPFAM" id="SSF52540">
    <property type="entry name" value="P-loop containing nucleoside triphosphate hydrolases"/>
    <property type="match status" value="2"/>
</dbReference>
<evidence type="ECO:0000256" key="1">
    <source>
        <dbReference type="ARBA" id="ARBA00008894"/>
    </source>
</evidence>
<dbReference type="Pfam" id="PF23559">
    <property type="entry name" value="WHD_DRP"/>
    <property type="match status" value="1"/>
</dbReference>
<dbReference type="Pfam" id="PF23247">
    <property type="entry name" value="LRR_RPS2"/>
    <property type="match status" value="1"/>
</dbReference>
<evidence type="ECO:0000259" key="10">
    <source>
        <dbReference type="Pfam" id="PF23598"/>
    </source>
</evidence>
<dbReference type="EMBL" id="JAGKQM010000009">
    <property type="protein sequence ID" value="KAH0913268.1"/>
    <property type="molecule type" value="Genomic_DNA"/>
</dbReference>
<organism evidence="11 12">
    <name type="scientific">Brassica napus</name>
    <name type="common">Rape</name>
    <dbReference type="NCBI Taxonomy" id="3708"/>
    <lineage>
        <taxon>Eukaryota</taxon>
        <taxon>Viridiplantae</taxon>
        <taxon>Streptophyta</taxon>
        <taxon>Embryophyta</taxon>
        <taxon>Tracheophyta</taxon>
        <taxon>Spermatophyta</taxon>
        <taxon>Magnoliopsida</taxon>
        <taxon>eudicotyledons</taxon>
        <taxon>Gunneridae</taxon>
        <taxon>Pentapetalae</taxon>
        <taxon>rosids</taxon>
        <taxon>malvids</taxon>
        <taxon>Brassicales</taxon>
        <taxon>Brassicaceae</taxon>
        <taxon>Brassiceae</taxon>
        <taxon>Brassica</taxon>
    </lineage>
</organism>
<evidence type="ECO:0000256" key="5">
    <source>
        <dbReference type="ARBA" id="ARBA00022821"/>
    </source>
</evidence>
<keyword evidence="12" id="KW-1185">Reference proteome</keyword>
<dbReference type="InterPro" id="IPR003591">
    <property type="entry name" value="Leu-rich_rpt_typical-subtyp"/>
</dbReference>
<dbReference type="InterPro" id="IPR057135">
    <property type="entry name" value="At4g27190-like_LRR"/>
</dbReference>
<dbReference type="InterPro" id="IPR058922">
    <property type="entry name" value="WHD_DRP"/>
</dbReference>
<dbReference type="SUPFAM" id="SSF52058">
    <property type="entry name" value="L domain-like"/>
    <property type="match status" value="2"/>
</dbReference>
<evidence type="ECO:0000259" key="8">
    <source>
        <dbReference type="Pfam" id="PF23247"/>
    </source>
</evidence>
<sequence>MGGCFSVSVSCDQVVNQVFQCLCLKGSYIHNLPQNLLTLQKAMGALKAKRDDVQRKVEREEFTGQRRRLDQVQVWLTSILTMENQYNELLSTSELELERLCLCRLYSKNVKKSYLYGKRVTGMLEEVKSLSSQGEFNAVTDETPIAEGEELPIQPTIVGQETMLEMLWNRLMEDRVGIVGLYGMGGVGKTTLLTQINNRFSERGHGFEAVIWVVVSQNATVHKIQGSIGEKLGLVGKEWDEKSEMKRARDIHNVLRKKKFVLFLDDMWEKVNLSTIGVPYPSRVNGSKVAFTTRSRDVCGGMEVDDPIEVRCLDTDKAWDLFKKKVGENTLGSHQDIPELARKVAGKCRGLPLALNVIGGTMASKNSVQEWRRAVDVLTSSATEFSGMEDKILPILKFSYDSLDGEMTKSCFLYCSLFPEDGLIYKEELIEYWIGEGFIDEKEGRERAMNQGYEILGTLVRACLLLVEEIRYAAEEYVKMHDVVREMAMWIASDLGKNKERCIVQARAGIREIPKVKNWKDVRRISLMENYIQTISGRPECPELITLNLRENRSLEEISDVFFQSMPKLLVLDLSDCILSGFRMDMCNLVSLRYLNLLGTKISELPFGLERLKMLTHLNLEGTSLESLEGISGLSSLRTLKLRGCRVRLDMSLMKELQLLQHIEYITVSISSSTLVGEKLFHDPRIGRCIQHVRIEELFGEERVKVIVLPSLDGLCELFIRRCEMLEEIKIEKTPWNKSLSSPCFSNLTQVDIQSCNGLKDLTWLLFAPNLAHLRVADSVQLEEIISKEKAESVLENNIIIPFQKLEFLYLTDLPELKSIYWNALPFQRLRKLYIRSDCPKLRKLPLNSKSVLNVEKLVIECPDKEWIERIEWEDEATRLRFLPLYRLSFSCKSNKCLSLNLCHHLRSRLLLVLLSQSLLVAKTNDKFQTYCKDQWLERVQWEDNATEERFLICSQNLVIECHDKEWLERVEWEDDATRLRFLPLCLSFFSVPLSGDQVLRDVSCLSCFKARESSSYAERHGRAQGKKANDIHNFMKDKRFTLLLDDVWTKVDLPKIGVPSPTKKNKCKIAFTTRSREVCVQMGVADPIELKELPEEISGLLALRYLNLSRTKIERLPDGLGRLKRLRHLNLEMTKRLKSVDGLSDGVLRLQGSNVTLDASTIEELQHLGRLESLNIDISSSSDLKQLSRVQGLAFIIEEVCIRDIHVAYLVLLTTMEQLRKIVIKSCGVEEIEIGRVSYDTFLIKPTLKNLSSVIITGCDGLKDLTWLLFVPKLAHLKLQRLDEVEEIISEKRTTGEQNAGRTKTPFDKLERLELSNLPMLRSIYRTPLLFPCLKKIGVERCPTLRKLPLSSGSCLGGDELVISYSDDEWIERVQWEDKATEERFLLCCE</sequence>
<name>A0ABQ8C9L6_BRANA</name>
<dbReference type="Gene3D" id="1.10.8.430">
    <property type="entry name" value="Helical domain of apoptotic protease-activating factors"/>
    <property type="match status" value="1"/>
</dbReference>
<evidence type="ECO:0000259" key="7">
    <source>
        <dbReference type="Pfam" id="PF00931"/>
    </source>
</evidence>
<feature type="non-terminal residue" evidence="11">
    <location>
        <position position="1391"/>
    </location>
</feature>
<dbReference type="Pfam" id="PF23598">
    <property type="entry name" value="LRR_14"/>
    <property type="match status" value="1"/>
</dbReference>
<protein>
    <recommendedName>
        <fullName evidence="13">Disease resistance protein</fullName>
    </recommendedName>
</protein>
<dbReference type="SMART" id="SM00369">
    <property type="entry name" value="LRR_TYP"/>
    <property type="match status" value="3"/>
</dbReference>
<keyword evidence="3" id="KW-0677">Repeat</keyword>
<dbReference type="InterPro" id="IPR002182">
    <property type="entry name" value="NB-ARC"/>
</dbReference>
<feature type="domain" description="Disease resistance R13L4/SHOC-2-like LRR" evidence="10">
    <location>
        <begin position="563"/>
        <end position="775"/>
    </location>
</feature>
<comment type="similarity">
    <text evidence="1">Belongs to the disease resistance NB-LRR family.</text>
</comment>
<dbReference type="InterPro" id="IPR036388">
    <property type="entry name" value="WH-like_DNA-bd_sf"/>
</dbReference>
<reference evidence="11 12" key="1">
    <citation type="submission" date="2021-05" db="EMBL/GenBank/DDBJ databases">
        <title>Genome Assembly of Synthetic Allotetraploid Brassica napus Reveals Homoeologous Exchanges between Subgenomes.</title>
        <authorList>
            <person name="Davis J.T."/>
        </authorList>
    </citation>
    <scope>NUCLEOTIDE SEQUENCE [LARGE SCALE GENOMIC DNA]</scope>
    <source>
        <strain evidence="12">cv. Da-Ae</strain>
        <tissue evidence="11">Seedling</tissue>
    </source>
</reference>
<dbReference type="InterPro" id="IPR050905">
    <property type="entry name" value="Plant_NBS-LRR"/>
</dbReference>
<evidence type="ECO:0000256" key="2">
    <source>
        <dbReference type="ARBA" id="ARBA00022614"/>
    </source>
</evidence>
<feature type="domain" description="Disease resistance protein At4g27190-like leucine-rich repeats" evidence="8">
    <location>
        <begin position="1247"/>
        <end position="1349"/>
    </location>
</feature>
<keyword evidence="5" id="KW-0611">Plant defense</keyword>
<dbReference type="PANTHER" id="PTHR33463">
    <property type="entry name" value="NB-ARC DOMAIN-CONTAINING PROTEIN-RELATED"/>
    <property type="match status" value="1"/>
</dbReference>
<feature type="domain" description="Disease resistance protein winged helix" evidence="9">
    <location>
        <begin position="417"/>
        <end position="488"/>
    </location>
</feature>
<evidence type="ECO:0000313" key="12">
    <source>
        <dbReference type="Proteomes" id="UP000824890"/>
    </source>
</evidence>
<feature type="domain" description="NB-ARC" evidence="7">
    <location>
        <begin position="160"/>
        <end position="331"/>
    </location>
</feature>
<comment type="caution">
    <text evidence="11">The sequence shown here is derived from an EMBL/GenBank/DDBJ whole genome shotgun (WGS) entry which is preliminary data.</text>
</comment>
<dbReference type="Gene3D" id="1.10.10.10">
    <property type="entry name" value="Winged helix-like DNA-binding domain superfamily/Winged helix DNA-binding domain"/>
    <property type="match status" value="1"/>
</dbReference>
<dbReference type="Gene3D" id="3.40.50.300">
    <property type="entry name" value="P-loop containing nucleotide triphosphate hydrolases"/>
    <property type="match status" value="2"/>
</dbReference>
<evidence type="ECO:0000313" key="11">
    <source>
        <dbReference type="EMBL" id="KAH0913268.1"/>
    </source>
</evidence>
<proteinExistence type="inferred from homology"/>
<dbReference type="Pfam" id="PF00931">
    <property type="entry name" value="NB-ARC"/>
    <property type="match status" value="2"/>
</dbReference>
<keyword evidence="2" id="KW-0433">Leucine-rich repeat</keyword>
<dbReference type="PRINTS" id="PR00364">
    <property type="entry name" value="DISEASERSIST"/>
</dbReference>
<feature type="domain" description="NB-ARC" evidence="7">
    <location>
        <begin position="1020"/>
        <end position="1097"/>
    </location>
</feature>
<dbReference type="Proteomes" id="UP000824890">
    <property type="component" value="Unassembled WGS sequence"/>
</dbReference>
<evidence type="ECO:0000256" key="3">
    <source>
        <dbReference type="ARBA" id="ARBA00022737"/>
    </source>
</evidence>
<dbReference type="InterPro" id="IPR032675">
    <property type="entry name" value="LRR_dom_sf"/>
</dbReference>
<dbReference type="InterPro" id="IPR055414">
    <property type="entry name" value="LRR_R13L4/SHOC2-like"/>
</dbReference>
<evidence type="ECO:0000256" key="4">
    <source>
        <dbReference type="ARBA" id="ARBA00022741"/>
    </source>
</evidence>
<dbReference type="InterPro" id="IPR042197">
    <property type="entry name" value="Apaf_helical"/>
</dbReference>
<evidence type="ECO:0008006" key="13">
    <source>
        <dbReference type="Google" id="ProtNLM"/>
    </source>
</evidence>
<dbReference type="InterPro" id="IPR027417">
    <property type="entry name" value="P-loop_NTPase"/>
</dbReference>
<accession>A0ABQ8C9L6</accession>
<evidence type="ECO:0000256" key="6">
    <source>
        <dbReference type="ARBA" id="ARBA00022840"/>
    </source>
</evidence>
<dbReference type="PANTHER" id="PTHR33463:SF220">
    <property type="entry name" value="NB-ARC DOMAIN-CONTAINING PROTEIN"/>
    <property type="match status" value="1"/>
</dbReference>
<keyword evidence="6" id="KW-0067">ATP-binding</keyword>